<evidence type="ECO:0000259" key="4">
    <source>
        <dbReference type="Pfam" id="PF00135"/>
    </source>
</evidence>
<dbReference type="OrthoDB" id="408631at2759"/>
<feature type="signal peptide" evidence="3">
    <location>
        <begin position="1"/>
        <end position="17"/>
    </location>
</feature>
<organism evidence="5 6">
    <name type="scientific">Trichodelitschia bisporula</name>
    <dbReference type="NCBI Taxonomy" id="703511"/>
    <lineage>
        <taxon>Eukaryota</taxon>
        <taxon>Fungi</taxon>
        <taxon>Dikarya</taxon>
        <taxon>Ascomycota</taxon>
        <taxon>Pezizomycotina</taxon>
        <taxon>Dothideomycetes</taxon>
        <taxon>Dothideomycetes incertae sedis</taxon>
        <taxon>Phaeotrichales</taxon>
        <taxon>Phaeotrichaceae</taxon>
        <taxon>Trichodelitschia</taxon>
    </lineage>
</organism>
<dbReference type="InterPro" id="IPR029058">
    <property type="entry name" value="AB_hydrolase_fold"/>
</dbReference>
<keyword evidence="2 3" id="KW-0378">Hydrolase</keyword>
<evidence type="ECO:0000256" key="2">
    <source>
        <dbReference type="ARBA" id="ARBA00022801"/>
    </source>
</evidence>
<dbReference type="PANTHER" id="PTHR43918">
    <property type="entry name" value="ACETYLCHOLINESTERASE"/>
    <property type="match status" value="1"/>
</dbReference>
<feature type="chain" id="PRO_5026377468" description="Carboxylic ester hydrolase" evidence="3">
    <location>
        <begin position="18"/>
        <end position="574"/>
    </location>
</feature>
<gene>
    <name evidence="5" type="ORF">EJ06DRAFT_542629</name>
</gene>
<protein>
    <recommendedName>
        <fullName evidence="3">Carboxylic ester hydrolase</fullName>
        <ecNumber evidence="3">3.1.1.-</ecNumber>
    </recommendedName>
</protein>
<evidence type="ECO:0000256" key="1">
    <source>
        <dbReference type="ARBA" id="ARBA00005964"/>
    </source>
</evidence>
<dbReference type="GO" id="GO:0052689">
    <property type="term" value="F:carboxylic ester hydrolase activity"/>
    <property type="evidence" value="ECO:0007669"/>
    <property type="project" value="TreeGrafter"/>
</dbReference>
<dbReference type="PANTHER" id="PTHR43918:SF4">
    <property type="entry name" value="CARBOXYLIC ESTER HYDROLASE"/>
    <property type="match status" value="1"/>
</dbReference>
<evidence type="ECO:0000256" key="3">
    <source>
        <dbReference type="RuleBase" id="RU361235"/>
    </source>
</evidence>
<dbReference type="Proteomes" id="UP000799640">
    <property type="component" value="Unassembled WGS sequence"/>
</dbReference>
<evidence type="ECO:0000313" key="5">
    <source>
        <dbReference type="EMBL" id="KAF2401250.1"/>
    </source>
</evidence>
<dbReference type="InterPro" id="IPR019826">
    <property type="entry name" value="Carboxylesterase_B_AS"/>
</dbReference>
<feature type="domain" description="Carboxylesterase type B" evidence="4">
    <location>
        <begin position="32"/>
        <end position="368"/>
    </location>
</feature>
<keyword evidence="6" id="KW-1185">Reference proteome</keyword>
<dbReference type="InterPro" id="IPR050654">
    <property type="entry name" value="AChE-related_enzymes"/>
</dbReference>
<dbReference type="EMBL" id="ML996693">
    <property type="protein sequence ID" value="KAF2401250.1"/>
    <property type="molecule type" value="Genomic_DNA"/>
</dbReference>
<dbReference type="PROSITE" id="PS00122">
    <property type="entry name" value="CARBOXYLESTERASE_B_1"/>
    <property type="match status" value="1"/>
</dbReference>
<comment type="similarity">
    <text evidence="1 3">Belongs to the type-B carboxylesterase/lipase family.</text>
</comment>
<feature type="domain" description="Carboxylesterase type B" evidence="4">
    <location>
        <begin position="385"/>
        <end position="503"/>
    </location>
</feature>
<keyword evidence="3" id="KW-0732">Signal</keyword>
<sequence>MAFTRLLTLALAAGAAARIADLHKRQAFTPGQAVNTTSGVLRGIPGPSRPDVSVYLGIPYAKPPVGERRFAAPERFVGTGEVNATAFVEALSRLSPDALNDLLNSLTPPALQLLASWGQAGNAFSEDCLTLNVWTKPQTGEKAKAVLFWIYGGGFESGATNNPTYSGEFFADNQDVVFVSANYRTNIFGFPGLPGVKLPQNPGLLDQRLALEWVRDNIAAFGGDPNRITIFGQSAGGASVDYYTFAHASDPIAAGAIAQSGTAVSFTSTPAPSNNTAAWYNASATLGCGGPGTPLTQSVACVRGKSTTDLLSAIVVNDPIASVLGNFGPTTDGVSVFADYATRGQAGKFAKIPLLIGNNDYEAGLFRLLALGAGRSFPDAAWCLFNADIYTCPASTSASWRARNGVPVWRYRYYGEFPNTRLTWKPNSGPWHGAEIPVVFGTEEGSSAGVPDTPAEVEIGKYLQSLWAGFAKDPKGALSGQQFKLPKYSTSTRSLILFAQNNQTAPNFANPRNTDAICPTLDFVSRLFPGGLFSGISSGSSDGSDLDALLAIAQPIIDLVTAGSPPPAGSRCKF</sequence>
<name>A0A6G1HYZ3_9PEZI</name>
<dbReference type="Pfam" id="PF00135">
    <property type="entry name" value="COesterase"/>
    <property type="match status" value="2"/>
</dbReference>
<dbReference type="InterPro" id="IPR002018">
    <property type="entry name" value="CarbesteraseB"/>
</dbReference>
<proteinExistence type="inferred from homology"/>
<dbReference type="EC" id="3.1.1.-" evidence="3"/>
<evidence type="ECO:0000313" key="6">
    <source>
        <dbReference type="Proteomes" id="UP000799640"/>
    </source>
</evidence>
<dbReference type="AlphaFoldDB" id="A0A6G1HYZ3"/>
<dbReference type="SUPFAM" id="SSF53474">
    <property type="entry name" value="alpha/beta-Hydrolases"/>
    <property type="match status" value="1"/>
</dbReference>
<accession>A0A6G1HYZ3</accession>
<dbReference type="Gene3D" id="3.40.50.1820">
    <property type="entry name" value="alpha/beta hydrolase"/>
    <property type="match status" value="2"/>
</dbReference>
<reference evidence="5" key="1">
    <citation type="journal article" date="2020" name="Stud. Mycol.">
        <title>101 Dothideomycetes genomes: a test case for predicting lifestyles and emergence of pathogens.</title>
        <authorList>
            <person name="Haridas S."/>
            <person name="Albert R."/>
            <person name="Binder M."/>
            <person name="Bloem J."/>
            <person name="Labutti K."/>
            <person name="Salamov A."/>
            <person name="Andreopoulos B."/>
            <person name="Baker S."/>
            <person name="Barry K."/>
            <person name="Bills G."/>
            <person name="Bluhm B."/>
            <person name="Cannon C."/>
            <person name="Castanera R."/>
            <person name="Culley D."/>
            <person name="Daum C."/>
            <person name="Ezra D."/>
            <person name="Gonzalez J."/>
            <person name="Henrissat B."/>
            <person name="Kuo A."/>
            <person name="Liang C."/>
            <person name="Lipzen A."/>
            <person name="Lutzoni F."/>
            <person name="Magnuson J."/>
            <person name="Mondo S."/>
            <person name="Nolan M."/>
            <person name="Ohm R."/>
            <person name="Pangilinan J."/>
            <person name="Park H.-J."/>
            <person name="Ramirez L."/>
            <person name="Alfaro M."/>
            <person name="Sun H."/>
            <person name="Tritt A."/>
            <person name="Yoshinaga Y."/>
            <person name="Zwiers L.-H."/>
            <person name="Turgeon B."/>
            <person name="Goodwin S."/>
            <person name="Spatafora J."/>
            <person name="Crous P."/>
            <person name="Grigoriev I."/>
        </authorList>
    </citation>
    <scope>NUCLEOTIDE SEQUENCE</scope>
    <source>
        <strain evidence="5">CBS 262.69</strain>
    </source>
</reference>